<dbReference type="InterPro" id="IPR004360">
    <property type="entry name" value="Glyas_Fos-R_dOase_dom"/>
</dbReference>
<dbReference type="AlphaFoldDB" id="A0A9D1ICJ7"/>
<reference evidence="2" key="2">
    <citation type="journal article" date="2021" name="PeerJ">
        <title>Extensive microbial diversity within the chicken gut microbiome revealed by metagenomics and culture.</title>
        <authorList>
            <person name="Gilroy R."/>
            <person name="Ravi A."/>
            <person name="Getino M."/>
            <person name="Pursley I."/>
            <person name="Horton D.L."/>
            <person name="Alikhan N.F."/>
            <person name="Baker D."/>
            <person name="Gharbi K."/>
            <person name="Hall N."/>
            <person name="Watson M."/>
            <person name="Adriaenssens E.M."/>
            <person name="Foster-Nyarko E."/>
            <person name="Jarju S."/>
            <person name="Secka A."/>
            <person name="Antonio M."/>
            <person name="Oren A."/>
            <person name="Chaudhuri R.R."/>
            <person name="La Ragione R."/>
            <person name="Hildebrand F."/>
            <person name="Pallen M.J."/>
        </authorList>
    </citation>
    <scope>NUCLEOTIDE SEQUENCE</scope>
    <source>
        <strain evidence="2">ChiHcec3-11533</strain>
    </source>
</reference>
<dbReference type="PROSITE" id="PS51819">
    <property type="entry name" value="VOC"/>
    <property type="match status" value="1"/>
</dbReference>
<accession>A0A9D1ICJ7</accession>
<name>A0A9D1ICJ7_9FIRM</name>
<protein>
    <submittedName>
        <fullName evidence="2">VOC family protein</fullName>
    </submittedName>
</protein>
<reference evidence="2" key="1">
    <citation type="submission" date="2020-10" db="EMBL/GenBank/DDBJ databases">
        <authorList>
            <person name="Gilroy R."/>
        </authorList>
    </citation>
    <scope>NUCLEOTIDE SEQUENCE</scope>
    <source>
        <strain evidence="2">ChiHcec3-11533</strain>
    </source>
</reference>
<dbReference type="SUPFAM" id="SSF54593">
    <property type="entry name" value="Glyoxalase/Bleomycin resistance protein/Dihydroxybiphenyl dioxygenase"/>
    <property type="match status" value="1"/>
</dbReference>
<dbReference type="InterPro" id="IPR029068">
    <property type="entry name" value="Glyas_Bleomycin-R_OHBP_Dase"/>
</dbReference>
<evidence type="ECO:0000313" key="3">
    <source>
        <dbReference type="Proteomes" id="UP000824072"/>
    </source>
</evidence>
<gene>
    <name evidence="2" type="ORF">IAB02_03040</name>
</gene>
<feature type="domain" description="VOC" evidence="1">
    <location>
        <begin position="9"/>
        <end position="128"/>
    </location>
</feature>
<dbReference type="EMBL" id="DVMU01000068">
    <property type="protein sequence ID" value="HIU33514.1"/>
    <property type="molecule type" value="Genomic_DNA"/>
</dbReference>
<dbReference type="Proteomes" id="UP000824072">
    <property type="component" value="Unassembled WGS sequence"/>
</dbReference>
<sequence length="129" mass="14790">MEPKDNIIGLQHIGLPAKDFDETVEFYKTFGFELVYETVNEGNRVGFLRLHNVTIETWQEANPALRAGAVDHFALDVREVEPLYELALSKGYPIKDPEGLRFLPFWEKGIRFFNVIGPNGETVEFSQML</sequence>
<organism evidence="2 3">
    <name type="scientific">Candidatus Pullichristensenella excrementigallinarum</name>
    <dbReference type="NCBI Taxonomy" id="2840907"/>
    <lineage>
        <taxon>Bacteria</taxon>
        <taxon>Bacillati</taxon>
        <taxon>Bacillota</taxon>
        <taxon>Clostridia</taxon>
        <taxon>Candidatus Pullichristensenella</taxon>
    </lineage>
</organism>
<proteinExistence type="predicted"/>
<evidence type="ECO:0000259" key="1">
    <source>
        <dbReference type="PROSITE" id="PS51819"/>
    </source>
</evidence>
<comment type="caution">
    <text evidence="2">The sequence shown here is derived from an EMBL/GenBank/DDBJ whole genome shotgun (WGS) entry which is preliminary data.</text>
</comment>
<dbReference type="Pfam" id="PF00903">
    <property type="entry name" value="Glyoxalase"/>
    <property type="match status" value="1"/>
</dbReference>
<evidence type="ECO:0000313" key="2">
    <source>
        <dbReference type="EMBL" id="HIU33514.1"/>
    </source>
</evidence>
<dbReference type="Gene3D" id="3.10.180.10">
    <property type="entry name" value="2,3-Dihydroxybiphenyl 1,2-Dioxygenase, domain 1"/>
    <property type="match status" value="1"/>
</dbReference>
<dbReference type="InterPro" id="IPR037523">
    <property type="entry name" value="VOC_core"/>
</dbReference>